<dbReference type="GeneID" id="136083075"/>
<dbReference type="Proteomes" id="UP001652625">
    <property type="component" value="Chromosome 08"/>
</dbReference>
<protein>
    <submittedName>
        <fullName evidence="3">Uncharacterized protein LOC136083075</fullName>
    </submittedName>
</protein>
<sequence length="592" mass="67715">MIINNKKNTTFHLNSFSCFYTNATSLNAEKLAELQSLIQTSKAPPSLVFITETWFNENSIINLTNYIAYRHDRTINLHGGVCIYISDTLISHEVTYLELNNDSEQVWCSVILGTEKILSKKKHYSGLLIAGDFNLDHTTWHNNTAITTNSLAEDFIETFDSNHLTQHVNFYTFQLNSILGPSSTLDLILTESSQRIFSLERHSQLGCTKKGRAHLILTWNFAVESLTPPRNRFSSSRQDFKNGNFDKLNMYFKDIDWVNRFKNLNINECYNVFQSIYIEGCNLQIPAIKSNYSALHTPWITKEVISAIKNKKKLYYRSKNPNWRLDTKLYNISCNKVKQTLTHSIAQYEKSISEKAKTNPKLIYRYINMKLQVKNQIRSIKESNGNIISNESHIATILNNYFSSVFTPLNLSQSLPTFEKRTFSVIDETSVLNRLNENYIQVLLSNLNLHKPAGIDGIHPHILNKCSSSLNVPITYIFIKSICEGRVPAAWLDANITPLHKKGSKLDASKYRPIFLTSACCKILERIVKDCLTEYLSANNLLSQNQHGFVPKKSCITNLLETIDQISHSMAKGYSVGVLYLDYEKATHLLMI</sequence>
<feature type="domain" description="Endonuclease/exonuclease/phosphatase" evidence="1">
    <location>
        <begin position="27"/>
        <end position="194"/>
    </location>
</feature>
<evidence type="ECO:0000259" key="1">
    <source>
        <dbReference type="Pfam" id="PF03372"/>
    </source>
</evidence>
<gene>
    <name evidence="3" type="primary">LOC136083075</name>
</gene>
<dbReference type="Pfam" id="PF03372">
    <property type="entry name" value="Exo_endo_phos"/>
    <property type="match status" value="1"/>
</dbReference>
<evidence type="ECO:0000313" key="2">
    <source>
        <dbReference type="Proteomes" id="UP001652625"/>
    </source>
</evidence>
<proteinExistence type="predicted"/>
<dbReference type="PANTHER" id="PTHR33395:SF22">
    <property type="entry name" value="REVERSE TRANSCRIPTASE DOMAIN-CONTAINING PROTEIN"/>
    <property type="match status" value="1"/>
</dbReference>
<reference evidence="3" key="1">
    <citation type="submission" date="2025-08" db="UniProtKB">
        <authorList>
            <consortium name="RefSeq"/>
        </authorList>
    </citation>
    <scope>IDENTIFICATION</scope>
</reference>
<evidence type="ECO:0000313" key="3">
    <source>
        <dbReference type="RefSeq" id="XP_065658554.1"/>
    </source>
</evidence>
<organism evidence="2 3">
    <name type="scientific">Hydra vulgaris</name>
    <name type="common">Hydra</name>
    <name type="synonym">Hydra attenuata</name>
    <dbReference type="NCBI Taxonomy" id="6087"/>
    <lineage>
        <taxon>Eukaryota</taxon>
        <taxon>Metazoa</taxon>
        <taxon>Cnidaria</taxon>
        <taxon>Hydrozoa</taxon>
        <taxon>Hydroidolina</taxon>
        <taxon>Anthoathecata</taxon>
        <taxon>Aplanulata</taxon>
        <taxon>Hydridae</taxon>
        <taxon>Hydra</taxon>
    </lineage>
</organism>
<dbReference type="SUPFAM" id="SSF56219">
    <property type="entry name" value="DNase I-like"/>
    <property type="match status" value="1"/>
</dbReference>
<accession>A0ABM4CA84</accession>
<dbReference type="InterPro" id="IPR005135">
    <property type="entry name" value="Endo/exonuclease/phosphatase"/>
</dbReference>
<dbReference type="InterPro" id="IPR036691">
    <property type="entry name" value="Endo/exonu/phosph_ase_sf"/>
</dbReference>
<name>A0ABM4CA84_HYDVU</name>
<dbReference type="RefSeq" id="XP_065658554.1">
    <property type="nucleotide sequence ID" value="XM_065802482.1"/>
</dbReference>
<keyword evidence="2" id="KW-1185">Reference proteome</keyword>
<dbReference type="Gene3D" id="3.60.10.10">
    <property type="entry name" value="Endonuclease/exonuclease/phosphatase"/>
    <property type="match status" value="1"/>
</dbReference>
<dbReference type="PANTHER" id="PTHR33395">
    <property type="entry name" value="TRANSCRIPTASE, PUTATIVE-RELATED-RELATED"/>
    <property type="match status" value="1"/>
</dbReference>